<dbReference type="PANTHER" id="PTHR24543">
    <property type="entry name" value="MULTICOPPER OXIDASE-RELATED"/>
    <property type="match status" value="1"/>
</dbReference>
<evidence type="ECO:0000313" key="6">
    <source>
        <dbReference type="RefSeq" id="XP_022334346.1"/>
    </source>
</evidence>
<keyword evidence="2" id="KW-0812">Transmembrane</keyword>
<dbReference type="Proteomes" id="UP000694844">
    <property type="component" value="Chromosome 4"/>
</dbReference>
<feature type="transmembrane region" description="Helical" evidence="2">
    <location>
        <begin position="312"/>
        <end position="332"/>
    </location>
</feature>
<feature type="signal peptide" evidence="3">
    <location>
        <begin position="1"/>
        <end position="24"/>
    </location>
</feature>
<keyword evidence="2" id="KW-1133">Transmembrane helix</keyword>
<evidence type="ECO:0000259" key="4">
    <source>
        <dbReference type="PROSITE" id="PS50022"/>
    </source>
</evidence>
<keyword evidence="2" id="KW-0472">Membrane</keyword>
<dbReference type="CDD" id="cd00057">
    <property type="entry name" value="FA58C"/>
    <property type="match status" value="1"/>
</dbReference>
<evidence type="ECO:0000256" key="2">
    <source>
        <dbReference type="SAM" id="Phobius"/>
    </source>
</evidence>
<dbReference type="PROSITE" id="PS50022">
    <property type="entry name" value="FA58C_3"/>
    <property type="match status" value="1"/>
</dbReference>
<dbReference type="KEGG" id="cvn:111131217"/>
<dbReference type="Gene3D" id="2.60.120.260">
    <property type="entry name" value="Galactose-binding domain-like"/>
    <property type="match status" value="1"/>
</dbReference>
<proteinExistence type="predicted"/>
<reference evidence="6" key="1">
    <citation type="submission" date="2025-08" db="UniProtKB">
        <authorList>
            <consortium name="RefSeq"/>
        </authorList>
    </citation>
    <scope>IDENTIFICATION</scope>
    <source>
        <tissue evidence="6">Whole sample</tissue>
    </source>
</reference>
<dbReference type="GeneID" id="111131217"/>
<gene>
    <name evidence="6" type="primary">LOC111131217</name>
</gene>
<dbReference type="SUPFAM" id="SSF49785">
    <property type="entry name" value="Galactose-binding domain-like"/>
    <property type="match status" value="1"/>
</dbReference>
<dbReference type="InterPro" id="IPR000421">
    <property type="entry name" value="FA58C"/>
</dbReference>
<organism evidence="5 6">
    <name type="scientific">Crassostrea virginica</name>
    <name type="common">Eastern oyster</name>
    <dbReference type="NCBI Taxonomy" id="6565"/>
    <lineage>
        <taxon>Eukaryota</taxon>
        <taxon>Metazoa</taxon>
        <taxon>Spiralia</taxon>
        <taxon>Lophotrochozoa</taxon>
        <taxon>Mollusca</taxon>
        <taxon>Bivalvia</taxon>
        <taxon>Autobranchia</taxon>
        <taxon>Pteriomorphia</taxon>
        <taxon>Ostreida</taxon>
        <taxon>Ostreoidea</taxon>
        <taxon>Ostreidae</taxon>
        <taxon>Crassostrea</taxon>
    </lineage>
</organism>
<evidence type="ECO:0000313" key="5">
    <source>
        <dbReference type="Proteomes" id="UP000694844"/>
    </source>
</evidence>
<keyword evidence="5" id="KW-1185">Reference proteome</keyword>
<dbReference type="SMART" id="SM00231">
    <property type="entry name" value="FA58C"/>
    <property type="match status" value="1"/>
</dbReference>
<accession>A0A8B8E4T1</accession>
<dbReference type="Pfam" id="PF00754">
    <property type="entry name" value="F5_F8_type_C"/>
    <property type="match status" value="1"/>
</dbReference>
<evidence type="ECO:0000256" key="3">
    <source>
        <dbReference type="SAM" id="SignalP"/>
    </source>
</evidence>
<feature type="region of interest" description="Disordered" evidence="1">
    <location>
        <begin position="196"/>
        <end position="235"/>
    </location>
</feature>
<protein>
    <submittedName>
        <fullName evidence="6">Bypass of stop codon protein 1-like isoform X1</fullName>
    </submittedName>
</protein>
<keyword evidence="3" id="KW-0732">Signal</keyword>
<evidence type="ECO:0000256" key="1">
    <source>
        <dbReference type="SAM" id="MobiDB-lite"/>
    </source>
</evidence>
<sequence length="348" mass="37816">MISQIFISTLTSWIFIGAFGTTQANTCNSYLLTLVKDKYLTASSQYALTYGPTHARLGSNTAWCPNETDTRPWIQIDFRQSMTVVAIVSKGTNDALFQEWVKSYQVKYLSGQTWVYVNHGSNNEFTANSDTQTLVKNDLPSPTTCQKLRLYPKDCHKFCSIRFDVVGCQASTTTSTITSQPPPSTTTTTIAMTTSPSTTTTTTAMTTSPSTTTTTTAMTTSPSTTTTTTAMTTSPSTTTTTIAMTTSPSTTTVHYDSSFCSCSCSVNSSSPLTTSDLNVKISNMVQNLTISKRKTSIFIRSKNCAQDGRPEVVYVGYVGIALLVFVSSLIVLPDLLTLISFTHTVWNT</sequence>
<feature type="chain" id="PRO_5034055112" evidence="3">
    <location>
        <begin position="25"/>
        <end position="348"/>
    </location>
</feature>
<dbReference type="RefSeq" id="XP_022334346.1">
    <property type="nucleotide sequence ID" value="XM_022478638.1"/>
</dbReference>
<dbReference type="OrthoDB" id="6146277at2759"/>
<dbReference type="AlphaFoldDB" id="A0A8B8E4T1"/>
<name>A0A8B8E4T1_CRAVI</name>
<dbReference type="InterPro" id="IPR008979">
    <property type="entry name" value="Galactose-bd-like_sf"/>
</dbReference>
<feature type="domain" description="F5/8 type C" evidence="4">
    <location>
        <begin position="27"/>
        <end position="168"/>
    </location>
</feature>